<feature type="transmembrane region" description="Helical" evidence="2">
    <location>
        <begin position="524"/>
        <end position="544"/>
    </location>
</feature>
<keyword evidence="2" id="KW-0812">Transmembrane</keyword>
<accession>A0A6N7XEV4</accession>
<protein>
    <recommendedName>
        <fullName evidence="5">Glycosyltransferase RgtA/B/C/D-like domain-containing protein</fullName>
    </recommendedName>
</protein>
<evidence type="ECO:0008006" key="5">
    <source>
        <dbReference type="Google" id="ProtNLM"/>
    </source>
</evidence>
<gene>
    <name evidence="3" type="ORF">FYJ68_07060</name>
</gene>
<reference evidence="3 4" key="1">
    <citation type="submission" date="2019-08" db="EMBL/GenBank/DDBJ databases">
        <title>In-depth cultivation of the pig gut microbiome towards novel bacterial diversity and tailored functional studies.</title>
        <authorList>
            <person name="Wylensek D."/>
            <person name="Hitch T.C.A."/>
            <person name="Clavel T."/>
        </authorList>
    </citation>
    <scope>NUCLEOTIDE SEQUENCE [LARGE SCALE GENOMIC DNA]</scope>
    <source>
        <strain evidence="3 4">CA-Schmier-601-WT-1</strain>
    </source>
</reference>
<evidence type="ECO:0000256" key="2">
    <source>
        <dbReference type="SAM" id="Phobius"/>
    </source>
</evidence>
<name>A0A6N7XEV4_9ACTN</name>
<evidence type="ECO:0000313" key="4">
    <source>
        <dbReference type="Proteomes" id="UP000469325"/>
    </source>
</evidence>
<dbReference type="EMBL" id="VUNC01000005">
    <property type="protein sequence ID" value="MST72863.1"/>
    <property type="molecule type" value="Genomic_DNA"/>
</dbReference>
<evidence type="ECO:0000256" key="1">
    <source>
        <dbReference type="SAM" id="MobiDB-lite"/>
    </source>
</evidence>
<organism evidence="3 4">
    <name type="scientific">Olsenella porci</name>
    <dbReference type="NCBI Taxonomy" id="2652279"/>
    <lineage>
        <taxon>Bacteria</taxon>
        <taxon>Bacillati</taxon>
        <taxon>Actinomycetota</taxon>
        <taxon>Coriobacteriia</taxon>
        <taxon>Coriobacteriales</taxon>
        <taxon>Atopobiaceae</taxon>
        <taxon>Olsenella</taxon>
    </lineage>
</organism>
<feature type="region of interest" description="Disordered" evidence="1">
    <location>
        <begin position="595"/>
        <end position="617"/>
    </location>
</feature>
<keyword evidence="2" id="KW-0472">Membrane</keyword>
<feature type="transmembrane region" description="Helical" evidence="2">
    <location>
        <begin position="306"/>
        <end position="321"/>
    </location>
</feature>
<proteinExistence type="predicted"/>
<dbReference type="Pfam" id="PF19484">
    <property type="entry name" value="DUF6020"/>
    <property type="match status" value="1"/>
</dbReference>
<comment type="caution">
    <text evidence="3">The sequence shown here is derived from an EMBL/GenBank/DDBJ whole genome shotgun (WGS) entry which is preliminary data.</text>
</comment>
<feature type="transmembrane region" description="Helical" evidence="2">
    <location>
        <begin position="221"/>
        <end position="243"/>
    </location>
</feature>
<dbReference type="AlphaFoldDB" id="A0A6N7XEV4"/>
<feature type="transmembrane region" description="Helical" evidence="2">
    <location>
        <begin position="134"/>
        <end position="153"/>
    </location>
</feature>
<feature type="transmembrane region" description="Helical" evidence="2">
    <location>
        <begin position="351"/>
        <end position="373"/>
    </location>
</feature>
<feature type="transmembrane region" description="Helical" evidence="2">
    <location>
        <begin position="250"/>
        <end position="271"/>
    </location>
</feature>
<feature type="transmembrane region" description="Helical" evidence="2">
    <location>
        <begin position="551"/>
        <end position="570"/>
    </location>
</feature>
<feature type="transmembrane region" description="Helical" evidence="2">
    <location>
        <begin position="277"/>
        <end position="294"/>
    </location>
</feature>
<evidence type="ECO:0000313" key="3">
    <source>
        <dbReference type="EMBL" id="MST72863.1"/>
    </source>
</evidence>
<keyword evidence="4" id="KW-1185">Reference proteome</keyword>
<dbReference type="Proteomes" id="UP000469325">
    <property type="component" value="Unassembled WGS sequence"/>
</dbReference>
<sequence>MVTIHALRGRLPRLGYVLCVVACAAFASVSFTYGEYMFESGYILDRTEATREFLSLTAIISIFLFAVCEIVVCVTDRMGRRRRWDPMSGLPIGLIPKAGEGESDAASLGRGASRRHHALQVVDRLTPRLTPRSIIVFAIVLFALWIPYLLAAFPGSMNWDAFYQVSMYQRTYPVYQIPWLETHSIVEGAWLSDHHPVFDTVLYGLFTKTSLDLTGSWNAGVFAFVVLQGLVTAATFSLAIAYLRRLGVPAPLRLGAFLFIAILPFYGMYAFTMVKDSTYSLVFVTYLVFLCEVVRSRGEVLYRHRWVAVCFLLLGVLQALTKKSGAYIVIPTCLVCAVAFRGVWRQFVAQAATVAVIMWVILPHIIFPLFNIIPGGVQEPLNTLFQQTARYVMYHGDEVTDEEREAIDAVLPYEALVINYQYDDADTVKAWYRYQTATRADLLRYIRVWFQMGLKHPEVYFDQIVGTANLFFNAHGIVSIQWHTGDIDPEGAKYVWHPMALTGYRLTVHSIYNDLLDSSVPLCLLFRVGLYSCWIPLAVLCYLVRRRGTGALVMLPVLLSIATCLLTPIFTARYALPTIYVAPFLVGLAFAPVRPTEGEDEPPERPVPPEGEALPTR</sequence>
<dbReference type="RefSeq" id="WP_154435424.1">
    <property type="nucleotide sequence ID" value="NZ_VUNC01000005.1"/>
</dbReference>
<dbReference type="InterPro" id="IPR046062">
    <property type="entry name" value="DUF6020"/>
</dbReference>
<feature type="transmembrane region" description="Helical" evidence="2">
    <location>
        <begin position="14"/>
        <end position="33"/>
    </location>
</feature>
<feature type="transmembrane region" description="Helical" evidence="2">
    <location>
        <begin position="53"/>
        <end position="74"/>
    </location>
</feature>
<keyword evidence="2" id="KW-1133">Transmembrane helix</keyword>
<feature type="transmembrane region" description="Helical" evidence="2">
    <location>
        <begin position="327"/>
        <end position="344"/>
    </location>
</feature>